<name>A0AA97AG96_9CYAN</name>
<evidence type="ECO:0000313" key="1">
    <source>
        <dbReference type="EMBL" id="WNZ21571.1"/>
    </source>
</evidence>
<sequence>MLKDAAGLTQVRQQIAATLPETVDPRQVLRFWIRYEYAKRGTPFAATGVQMPAASPATPMQIIP</sequence>
<proteinExistence type="predicted"/>
<dbReference type="EMBL" id="CP053586">
    <property type="protein sequence ID" value="WNZ21571.1"/>
    <property type="molecule type" value="Genomic_DNA"/>
</dbReference>
<dbReference type="AlphaFoldDB" id="A0AA97AG96"/>
<reference evidence="1" key="1">
    <citation type="submission" date="2020-05" db="EMBL/GenBank/DDBJ databases">
        <authorList>
            <person name="Zhu T."/>
            <person name="Keshari N."/>
            <person name="Lu X."/>
        </authorList>
    </citation>
    <scope>NUCLEOTIDE SEQUENCE</scope>
    <source>
        <strain evidence="1">NK1-12</strain>
    </source>
</reference>
<organism evidence="1">
    <name type="scientific">Leptolyngbya sp. NK1-12</name>
    <dbReference type="NCBI Taxonomy" id="2547451"/>
    <lineage>
        <taxon>Bacteria</taxon>
        <taxon>Bacillati</taxon>
        <taxon>Cyanobacteriota</taxon>
        <taxon>Cyanophyceae</taxon>
        <taxon>Leptolyngbyales</taxon>
        <taxon>Leptolyngbyaceae</taxon>
        <taxon>Leptolyngbya group</taxon>
        <taxon>Leptolyngbya</taxon>
    </lineage>
</organism>
<accession>A0AA97AG96</accession>
<protein>
    <submittedName>
        <fullName evidence="1">Uncharacterized protein</fullName>
    </submittedName>
</protein>
<gene>
    <name evidence="1" type="ORF">HJG54_00925</name>
</gene>
<dbReference type="RefSeq" id="WP_316432824.1">
    <property type="nucleotide sequence ID" value="NZ_CP053586.1"/>
</dbReference>